<keyword evidence="1" id="KW-1185">Reference proteome</keyword>
<evidence type="ECO:0000313" key="1">
    <source>
        <dbReference type="Proteomes" id="UP000790787"/>
    </source>
</evidence>
<evidence type="ECO:0000313" key="2">
    <source>
        <dbReference type="RefSeq" id="XP_075088340.1"/>
    </source>
</evidence>
<proteinExistence type="predicted"/>
<gene>
    <name evidence="2" type="primary">LOC142170346</name>
</gene>
<accession>A0AC58STN6</accession>
<reference evidence="1" key="1">
    <citation type="journal article" date="2014" name="Nat. Commun.">
        <title>The tobacco genome sequence and its comparison with those of tomato and potato.</title>
        <authorList>
            <person name="Sierro N."/>
            <person name="Battey J.N."/>
            <person name="Ouadi S."/>
            <person name="Bakaher N."/>
            <person name="Bovet L."/>
            <person name="Willig A."/>
            <person name="Goepfert S."/>
            <person name="Peitsch M.C."/>
            <person name="Ivanov N.V."/>
        </authorList>
    </citation>
    <scope>NUCLEOTIDE SEQUENCE [LARGE SCALE GENOMIC DNA]</scope>
</reference>
<dbReference type="RefSeq" id="XP_075088340.1">
    <property type="nucleotide sequence ID" value="XM_075232239.1"/>
</dbReference>
<name>A0AC58STN6_TOBAC</name>
<reference evidence="2" key="2">
    <citation type="submission" date="2025-08" db="UniProtKB">
        <authorList>
            <consortium name="RefSeq"/>
        </authorList>
    </citation>
    <scope>IDENTIFICATION</scope>
    <source>
        <tissue evidence="2">Leaf</tissue>
    </source>
</reference>
<organism evidence="1 2">
    <name type="scientific">Nicotiana tabacum</name>
    <name type="common">Common tobacco</name>
    <dbReference type="NCBI Taxonomy" id="4097"/>
    <lineage>
        <taxon>Eukaryota</taxon>
        <taxon>Viridiplantae</taxon>
        <taxon>Streptophyta</taxon>
        <taxon>Embryophyta</taxon>
        <taxon>Tracheophyta</taxon>
        <taxon>Spermatophyta</taxon>
        <taxon>Magnoliopsida</taxon>
        <taxon>eudicotyledons</taxon>
        <taxon>Gunneridae</taxon>
        <taxon>Pentapetalae</taxon>
        <taxon>asterids</taxon>
        <taxon>lamiids</taxon>
        <taxon>Solanales</taxon>
        <taxon>Solanaceae</taxon>
        <taxon>Nicotianoideae</taxon>
        <taxon>Nicotianeae</taxon>
        <taxon>Nicotiana</taxon>
    </lineage>
</organism>
<protein>
    <submittedName>
        <fullName evidence="2">Uncharacterized protein LOC142170346</fullName>
    </submittedName>
</protein>
<dbReference type="Proteomes" id="UP000790787">
    <property type="component" value="Chromosome 16"/>
</dbReference>
<sequence>MEVFFEEGGAFGYILEYGGYDPDSQRATMAGTEVTGGGMMQSKEARKAKLAVTKAKTAAFDRLDEELGGKVGDKKLFWLAKARERKARDLDQVKCIKDEEGRVLTEDSQIKHRWKSYFQKLLNEEGSGSIVLGELGYSESHRDFRYCRRIKVDEVVGAVGKMNRGKVTRPNEIQVAFWRYVGRAGLE</sequence>